<dbReference type="InterPro" id="IPR025724">
    <property type="entry name" value="GAG-pre-integrase_dom"/>
</dbReference>
<dbReference type="EMBL" id="BAABME010000319">
    <property type="protein sequence ID" value="GAA0141734.1"/>
    <property type="molecule type" value="Genomic_DNA"/>
</dbReference>
<proteinExistence type="predicted"/>
<gene>
    <name evidence="3" type="ORF">LIER_02807</name>
</gene>
<reference evidence="3 4" key="1">
    <citation type="submission" date="2024-01" db="EMBL/GenBank/DDBJ databases">
        <title>The complete chloroplast genome sequence of Lithospermum erythrorhizon: insights into the phylogenetic relationship among Boraginaceae species and the maternal lineages of purple gromwells.</title>
        <authorList>
            <person name="Okada T."/>
            <person name="Watanabe K."/>
        </authorList>
    </citation>
    <scope>NUCLEOTIDE SEQUENCE [LARGE SCALE GENOMIC DNA]</scope>
</reference>
<evidence type="ECO:0000259" key="1">
    <source>
        <dbReference type="Pfam" id="PF07727"/>
    </source>
</evidence>
<evidence type="ECO:0000313" key="3">
    <source>
        <dbReference type="EMBL" id="GAA0141734.1"/>
    </source>
</evidence>
<keyword evidence="4" id="KW-1185">Reference proteome</keyword>
<sequence>MNSSITILDEILLQGKSSGDNIGIGFSGDDSKKMMTSPTRKWVVVGAKPNQNSKNSRTEEDAELWHKKLGHSNYRNIQQLIAKEVVCGLPNLVMKEITCGECKPKGFIDADRSDHVYRLKKALYGLNQAPRAWYESLTIFLLKNEYAKGGWTTHYLSRKKGIN</sequence>
<dbReference type="AlphaFoldDB" id="A0AAV3NQT1"/>
<accession>A0AAV3NQT1</accession>
<dbReference type="InterPro" id="IPR013103">
    <property type="entry name" value="RVT_2"/>
</dbReference>
<dbReference type="Proteomes" id="UP001454036">
    <property type="component" value="Unassembled WGS sequence"/>
</dbReference>
<comment type="caution">
    <text evidence="3">The sequence shown here is derived from an EMBL/GenBank/DDBJ whole genome shotgun (WGS) entry which is preliminary data.</text>
</comment>
<evidence type="ECO:0000259" key="2">
    <source>
        <dbReference type="Pfam" id="PF13976"/>
    </source>
</evidence>
<dbReference type="Pfam" id="PF13976">
    <property type="entry name" value="gag_pre-integrs"/>
    <property type="match status" value="1"/>
</dbReference>
<evidence type="ECO:0000313" key="4">
    <source>
        <dbReference type="Proteomes" id="UP001454036"/>
    </source>
</evidence>
<organism evidence="3 4">
    <name type="scientific">Lithospermum erythrorhizon</name>
    <name type="common">Purple gromwell</name>
    <name type="synonym">Lithospermum officinale var. erythrorhizon</name>
    <dbReference type="NCBI Taxonomy" id="34254"/>
    <lineage>
        <taxon>Eukaryota</taxon>
        <taxon>Viridiplantae</taxon>
        <taxon>Streptophyta</taxon>
        <taxon>Embryophyta</taxon>
        <taxon>Tracheophyta</taxon>
        <taxon>Spermatophyta</taxon>
        <taxon>Magnoliopsida</taxon>
        <taxon>eudicotyledons</taxon>
        <taxon>Gunneridae</taxon>
        <taxon>Pentapetalae</taxon>
        <taxon>asterids</taxon>
        <taxon>lamiids</taxon>
        <taxon>Boraginales</taxon>
        <taxon>Boraginaceae</taxon>
        <taxon>Boraginoideae</taxon>
        <taxon>Lithospermeae</taxon>
        <taxon>Lithospermum</taxon>
    </lineage>
</organism>
<name>A0AAV3NQT1_LITER</name>
<feature type="domain" description="GAG-pre-integrase" evidence="2">
    <location>
        <begin position="51"/>
        <end position="102"/>
    </location>
</feature>
<dbReference type="Pfam" id="PF07727">
    <property type="entry name" value="RVT_2"/>
    <property type="match status" value="1"/>
</dbReference>
<protein>
    <submittedName>
        <fullName evidence="3">Uncharacterized protein</fullName>
    </submittedName>
</protein>
<feature type="domain" description="Reverse transcriptase Ty1/copia-type" evidence="1">
    <location>
        <begin position="103"/>
        <end position="148"/>
    </location>
</feature>